<protein>
    <submittedName>
        <fullName evidence="1">Uncharacterized protein</fullName>
    </submittedName>
</protein>
<dbReference type="Proteomes" id="UP000271889">
    <property type="component" value="Unassembled WGS sequence"/>
</dbReference>
<reference evidence="1 2" key="1">
    <citation type="submission" date="2018-11" db="EMBL/GenBank/DDBJ databases">
        <authorList>
            <consortium name="Pathogen Informatics"/>
        </authorList>
    </citation>
    <scope>NUCLEOTIDE SEQUENCE [LARGE SCALE GENOMIC DNA]</scope>
</reference>
<gene>
    <name evidence="1" type="ORF">CGOC_LOCUS13227</name>
</gene>
<dbReference type="OrthoDB" id="5322683at2759"/>
<evidence type="ECO:0000313" key="1">
    <source>
        <dbReference type="EMBL" id="VDN36512.1"/>
    </source>
</evidence>
<proteinExistence type="predicted"/>
<keyword evidence="2" id="KW-1185">Reference proteome</keyword>
<organism evidence="1 2">
    <name type="scientific">Cylicostephanus goldi</name>
    <name type="common">Nematode worm</name>
    <dbReference type="NCBI Taxonomy" id="71465"/>
    <lineage>
        <taxon>Eukaryota</taxon>
        <taxon>Metazoa</taxon>
        <taxon>Ecdysozoa</taxon>
        <taxon>Nematoda</taxon>
        <taxon>Chromadorea</taxon>
        <taxon>Rhabditida</taxon>
        <taxon>Rhabditina</taxon>
        <taxon>Rhabditomorpha</taxon>
        <taxon>Strongyloidea</taxon>
        <taxon>Strongylidae</taxon>
        <taxon>Cylicostephanus</taxon>
    </lineage>
</organism>
<sequence>MLSRRLGSSARQLRKVSTYTGFTSEQFMKQPANEPILEYKKGSSERAELEKELELLSKEPTIVPVRIGKKSITGKLDRKQVM</sequence>
<name>A0A3P7QX99_CYLGO</name>
<evidence type="ECO:0000313" key="2">
    <source>
        <dbReference type="Proteomes" id="UP000271889"/>
    </source>
</evidence>
<feature type="non-terminal residue" evidence="1">
    <location>
        <position position="82"/>
    </location>
</feature>
<accession>A0A3P7QX99</accession>
<dbReference type="EMBL" id="UYRV01129395">
    <property type="protein sequence ID" value="VDN36512.1"/>
    <property type="molecule type" value="Genomic_DNA"/>
</dbReference>
<dbReference type="AlphaFoldDB" id="A0A3P7QX99"/>